<dbReference type="EMBL" id="SRMA01025337">
    <property type="protein sequence ID" value="TRY95912.1"/>
    <property type="molecule type" value="Genomic_DNA"/>
</dbReference>
<feature type="domain" description="VWA7 N-terminal" evidence="9">
    <location>
        <begin position="191"/>
        <end position="252"/>
    </location>
</feature>
<dbReference type="Gene3D" id="2.60.40.1180">
    <property type="entry name" value="Golgi alpha-mannosidase II"/>
    <property type="match status" value="1"/>
</dbReference>
<proteinExistence type="predicted"/>
<keyword evidence="3 5" id="KW-0732">Signal</keyword>
<comment type="caution">
    <text evidence="10">The sequence shown here is derived from an EMBL/GenBank/DDBJ whole genome shotgun (WGS) entry which is preliminary data.</text>
</comment>
<dbReference type="InterPro" id="IPR052577">
    <property type="entry name" value="VWA7"/>
</dbReference>
<dbReference type="InterPro" id="IPR036465">
    <property type="entry name" value="vWFA_dom_sf"/>
</dbReference>
<evidence type="ECO:0000259" key="7">
    <source>
        <dbReference type="Pfam" id="PF23619"/>
    </source>
</evidence>
<sequence length="787" mass="84687">MVSPSAVVVFVLWVSLFSCSSGFKIFPSEGSFTHQQITEQAFLRKMAEVCRDVAKTNGQDFTLAINSKLTPAIVQRACSNSYSTTLKRSAFDLVIAQASLSNAAVDRKQFSSAPHFDNEDFKKGRELITNGIAAVKVSIKNGNYLSARTSLGTVCHTLQDFYSHSNWVELGSSAPFSTLLKPELPLNNLAGKCSHGSYFDQTSSKEPTGGINKDDISSEHGFLHHRAANMAINATMEMLEEIRLAIGDQAYLRLMGLNQTSILGFVVDITGLLSTYIEQAKKALLMIIDLVKGTAEEPSEYNLVTFTDQDFGPLMRTNNADKFKEMINSLSASNDSNPGMCLSALLLAVTRVPPSSDIFVFTDGAAKDAKLKSTVETMIQSSMSKVTFLLTSSLSSRSQQNMTRSLSQGDIQLYRDLTHFSGGQTIEVTNSTLYQATVLIADAITAGQVTVLHVERNSAKTESFLFVLDSSLSNVTVLVTGDSAAFTLYSPTGTSQSDSMTVGPLGSILTVGSLKRVQLNSSQTGEWKISITSTSSFSLRVTGQSSVDVLVYFVEISQGGHSGASWGQSYTRPIIGQNATLFVSVSGGSSVTVSDVLLIGVSGSNIINGSIKAVGATDFLVNVDRIPDWLFMVQIKGQLNDSSKLSPFQRQSPTQLKGSRITLTAQSQNVTEAGVTLRVNFTVACNTSDGNYTIRALNDQGFSVSVLDPVLVLTGGSAQGSITLTTPSDTESGTDITLTIEAEAPGSTDLNYATLKITVSTANTVFSDRCSLCFSLFCFLFYQFEWF</sequence>
<dbReference type="AlphaFoldDB" id="A0A553R161"/>
<evidence type="ECO:0000256" key="4">
    <source>
        <dbReference type="ARBA" id="ARBA00023180"/>
    </source>
</evidence>
<dbReference type="Pfam" id="PF23619">
    <property type="entry name" value="Ig_VWA7"/>
    <property type="match status" value="1"/>
</dbReference>
<keyword evidence="2" id="KW-0964">Secreted</keyword>
<dbReference type="InterPro" id="IPR013780">
    <property type="entry name" value="Glyco_hydro_b"/>
</dbReference>
<keyword evidence="4" id="KW-0325">Glycoprotein</keyword>
<evidence type="ECO:0000256" key="2">
    <source>
        <dbReference type="ARBA" id="ARBA00022525"/>
    </source>
</evidence>
<gene>
    <name evidence="10" type="ORF">DNTS_021432</name>
</gene>
<dbReference type="STRING" id="623744.A0A553R161"/>
<dbReference type="Pfam" id="PF25106">
    <property type="entry name" value="VWA_4"/>
    <property type="match status" value="1"/>
</dbReference>
<evidence type="ECO:0000259" key="6">
    <source>
        <dbReference type="Pfam" id="PF23560"/>
    </source>
</evidence>
<dbReference type="Proteomes" id="UP000316079">
    <property type="component" value="Unassembled WGS sequence"/>
</dbReference>
<dbReference type="InterPro" id="IPR057615">
    <property type="entry name" value="Ig_VWA7"/>
</dbReference>
<evidence type="ECO:0008006" key="12">
    <source>
        <dbReference type="Google" id="ProtNLM"/>
    </source>
</evidence>
<reference evidence="10 11" key="1">
    <citation type="journal article" date="2019" name="Sci. Data">
        <title>Hybrid genome assembly and annotation of Danionella translucida.</title>
        <authorList>
            <person name="Kadobianskyi M."/>
            <person name="Schulze L."/>
            <person name="Schuelke M."/>
            <person name="Judkewitz B."/>
        </authorList>
    </citation>
    <scope>NUCLEOTIDE SEQUENCE [LARGE SCALE GENOMIC DNA]</scope>
    <source>
        <strain evidence="10 11">Bolton</strain>
    </source>
</reference>
<evidence type="ECO:0000313" key="11">
    <source>
        <dbReference type="Proteomes" id="UP000316079"/>
    </source>
</evidence>
<dbReference type="InterPro" id="IPR056862">
    <property type="entry name" value="VWA7_N"/>
</dbReference>
<feature type="domain" description="Hemicentin/VWA7 galactose-binding" evidence="6">
    <location>
        <begin position="448"/>
        <end position="546"/>
    </location>
</feature>
<evidence type="ECO:0000256" key="5">
    <source>
        <dbReference type="SAM" id="SignalP"/>
    </source>
</evidence>
<keyword evidence="11" id="KW-1185">Reference proteome</keyword>
<evidence type="ECO:0000259" key="9">
    <source>
        <dbReference type="Pfam" id="PF25107"/>
    </source>
</evidence>
<dbReference type="Pfam" id="PF25107">
    <property type="entry name" value="VWA7_N"/>
    <property type="match status" value="2"/>
</dbReference>
<evidence type="ECO:0000256" key="3">
    <source>
        <dbReference type="ARBA" id="ARBA00022729"/>
    </source>
</evidence>
<dbReference type="Gene3D" id="3.40.50.410">
    <property type="entry name" value="von Willebrand factor, type A domain"/>
    <property type="match status" value="1"/>
</dbReference>
<dbReference type="SUPFAM" id="SSF53300">
    <property type="entry name" value="vWA-like"/>
    <property type="match status" value="1"/>
</dbReference>
<evidence type="ECO:0000259" key="8">
    <source>
        <dbReference type="Pfam" id="PF25106"/>
    </source>
</evidence>
<evidence type="ECO:0000256" key="1">
    <source>
        <dbReference type="ARBA" id="ARBA00004613"/>
    </source>
</evidence>
<comment type="subcellular location">
    <subcellularLocation>
        <location evidence="1">Secreted</location>
    </subcellularLocation>
</comment>
<organism evidence="10 11">
    <name type="scientific">Danionella cerebrum</name>
    <dbReference type="NCBI Taxonomy" id="2873325"/>
    <lineage>
        <taxon>Eukaryota</taxon>
        <taxon>Metazoa</taxon>
        <taxon>Chordata</taxon>
        <taxon>Craniata</taxon>
        <taxon>Vertebrata</taxon>
        <taxon>Euteleostomi</taxon>
        <taxon>Actinopterygii</taxon>
        <taxon>Neopterygii</taxon>
        <taxon>Teleostei</taxon>
        <taxon>Ostariophysi</taxon>
        <taxon>Cypriniformes</taxon>
        <taxon>Danionidae</taxon>
        <taxon>Danioninae</taxon>
        <taxon>Danionella</taxon>
    </lineage>
</organism>
<dbReference type="OrthoDB" id="301415at2759"/>
<feature type="domain" description="Hemicentin-1-like von Willebrand factor A" evidence="8">
    <location>
        <begin position="263"/>
        <end position="430"/>
    </location>
</feature>
<dbReference type="InterPro" id="IPR056475">
    <property type="entry name" value="GBD_Hemicentin/VWA7"/>
</dbReference>
<feature type="domain" description="VWA7 Ig-like" evidence="7">
    <location>
        <begin position="662"/>
        <end position="760"/>
    </location>
</feature>
<dbReference type="PANTHER" id="PTHR14905:SF18">
    <property type="entry name" value="VON WILLEBRAND FACTOR A DOMAIN-CONTAINING 10, TANDEM DUPLICATE 1-RELATED"/>
    <property type="match status" value="1"/>
</dbReference>
<accession>A0A553R161</accession>
<name>A0A553R161_9TELE</name>
<feature type="signal peptide" evidence="5">
    <location>
        <begin position="1"/>
        <end position="22"/>
    </location>
</feature>
<feature type="domain" description="VWA7 N-terminal" evidence="9">
    <location>
        <begin position="73"/>
        <end position="190"/>
    </location>
</feature>
<dbReference type="InterPro" id="IPR056861">
    <property type="entry name" value="HMCN1-like_VWA"/>
</dbReference>
<dbReference type="Pfam" id="PF23560">
    <property type="entry name" value="GBD_Hemicentin"/>
    <property type="match status" value="1"/>
</dbReference>
<protein>
    <recommendedName>
        <fullName evidence="12">VWFA domain-containing protein</fullName>
    </recommendedName>
</protein>
<dbReference type="PANTHER" id="PTHR14905">
    <property type="entry name" value="NG37"/>
    <property type="match status" value="1"/>
</dbReference>
<feature type="chain" id="PRO_5021757701" description="VWFA domain-containing protein" evidence="5">
    <location>
        <begin position="23"/>
        <end position="787"/>
    </location>
</feature>
<evidence type="ECO:0000313" key="10">
    <source>
        <dbReference type="EMBL" id="TRY95912.1"/>
    </source>
</evidence>
<dbReference type="GO" id="GO:0005576">
    <property type="term" value="C:extracellular region"/>
    <property type="evidence" value="ECO:0007669"/>
    <property type="project" value="UniProtKB-SubCell"/>
</dbReference>